<keyword evidence="7" id="KW-0408">Iron</keyword>
<dbReference type="AlphaFoldDB" id="A0A6F8SMX8"/>
<dbReference type="FunFam" id="3.40.640.10:FF:000084">
    <property type="entry name" value="IscS-like cysteine desulfurase"/>
    <property type="match status" value="1"/>
</dbReference>
<protein>
    <recommendedName>
        <fullName evidence="3">cysteine desulfurase</fullName>
        <ecNumber evidence="3">2.8.1.7</ecNumber>
    </recommendedName>
</protein>
<dbReference type="Gene3D" id="1.10.260.50">
    <property type="match status" value="1"/>
</dbReference>
<dbReference type="InterPro" id="IPR015421">
    <property type="entry name" value="PyrdxlP-dep_Trfase_major"/>
</dbReference>
<evidence type="ECO:0000256" key="8">
    <source>
        <dbReference type="ARBA" id="ARBA00023014"/>
    </source>
</evidence>
<name>A0A6F8SMX8_9ACTN</name>
<comment type="cofactor">
    <cofactor evidence="1 10">
        <name>pyridoxal 5'-phosphate</name>
        <dbReference type="ChEBI" id="CHEBI:597326"/>
    </cofactor>
</comment>
<keyword evidence="5" id="KW-0479">Metal-binding</keyword>
<evidence type="ECO:0000313" key="13">
    <source>
        <dbReference type="Proteomes" id="UP000501727"/>
    </source>
</evidence>
<evidence type="ECO:0000256" key="6">
    <source>
        <dbReference type="ARBA" id="ARBA00022898"/>
    </source>
</evidence>
<proteinExistence type="inferred from homology"/>
<evidence type="ECO:0000313" key="12">
    <source>
        <dbReference type="EMBL" id="BCA88886.1"/>
    </source>
</evidence>
<keyword evidence="6" id="KW-0663">Pyridoxal phosphate</keyword>
<keyword evidence="13" id="KW-1185">Reference proteome</keyword>
<evidence type="ECO:0000256" key="3">
    <source>
        <dbReference type="ARBA" id="ARBA00012239"/>
    </source>
</evidence>
<evidence type="ECO:0000256" key="5">
    <source>
        <dbReference type="ARBA" id="ARBA00022723"/>
    </source>
</evidence>
<reference evidence="13" key="1">
    <citation type="journal article" date="2020" name="Microbiol. Resour. Announc.">
        <title>Complete Genome Sequence of Adlercreutzia sp. Strain 8CFCBH1, a Potent Producer of Equol, Isolated from Healthy Japanese Feces.</title>
        <authorList>
            <person name="Ogata Y."/>
            <person name="Sakamoto M."/>
            <person name="Ohkuma M."/>
            <person name="Hattori M."/>
            <person name="Suda W."/>
        </authorList>
    </citation>
    <scope>NUCLEOTIDE SEQUENCE [LARGE SCALE GENOMIC DNA]</scope>
    <source>
        <strain evidence="13">8CFCBH1</strain>
    </source>
</reference>
<dbReference type="Proteomes" id="UP000501727">
    <property type="component" value="Chromosome"/>
</dbReference>
<dbReference type="InterPro" id="IPR015424">
    <property type="entry name" value="PyrdxlP-dep_Trfase"/>
</dbReference>
<dbReference type="PIRSF" id="PIRSF005572">
    <property type="entry name" value="NifS"/>
    <property type="match status" value="1"/>
</dbReference>
<dbReference type="PROSITE" id="PS00595">
    <property type="entry name" value="AA_TRANSFER_CLASS_5"/>
    <property type="match status" value="1"/>
</dbReference>
<dbReference type="InterPro" id="IPR016454">
    <property type="entry name" value="Cysteine_dSase"/>
</dbReference>
<keyword evidence="8" id="KW-0411">Iron-sulfur</keyword>
<dbReference type="InterPro" id="IPR015422">
    <property type="entry name" value="PyrdxlP-dep_Trfase_small"/>
</dbReference>
<dbReference type="InterPro" id="IPR020578">
    <property type="entry name" value="Aminotrans_V_PyrdxlP_BS"/>
</dbReference>
<reference evidence="13" key="2">
    <citation type="submission" date="2020-03" db="EMBL/GenBank/DDBJ databases">
        <title>Complete Genome Sequence of Adlercreutzia sp. strain 8CFCBH1 Producing Equol, Isolated from Healthy Japanese Feces.</title>
        <authorList>
            <person name="Ogata Y."/>
            <person name="Sakamoto M."/>
            <person name="Ohkuma M."/>
            <person name="Hattori M."/>
            <person name="Suda W."/>
        </authorList>
    </citation>
    <scope>NUCLEOTIDE SEQUENCE [LARGE SCALE GENOMIC DNA]</scope>
    <source>
        <strain evidence="13">8CFCBH1</strain>
    </source>
</reference>
<organism evidence="12 13">
    <name type="scientific">Adlercreutzia hattorii</name>
    <dbReference type="NCBI Taxonomy" id="2707299"/>
    <lineage>
        <taxon>Bacteria</taxon>
        <taxon>Bacillati</taxon>
        <taxon>Actinomycetota</taxon>
        <taxon>Coriobacteriia</taxon>
        <taxon>Eggerthellales</taxon>
        <taxon>Eggerthellaceae</taxon>
        <taxon>Adlercreutzia</taxon>
    </lineage>
</organism>
<keyword evidence="4" id="KW-0808">Transferase</keyword>
<dbReference type="GO" id="GO:0051536">
    <property type="term" value="F:iron-sulfur cluster binding"/>
    <property type="evidence" value="ECO:0007669"/>
    <property type="project" value="UniProtKB-KW"/>
</dbReference>
<evidence type="ECO:0000256" key="9">
    <source>
        <dbReference type="ARBA" id="ARBA00050776"/>
    </source>
</evidence>
<sequence>MSNTAENLAAVERELAADVAMAEGRADAEDAVLPEPAADFIYLDYAATAPLCAEAAGAMAPFQVPGPANLAVNANANALYGVGRAAFDLLESARRRAARALGARRPDEIVFTSGATEADDAAILGLVQAAAEQRRLTGQKDRALHVITSAIEHDAVLAPCRRLEAEGVRVTYLRPNRQGFIEASSLAEALTDDTVLVSVQAANSEVGAIQPIRELAALAHERGALFHTDAVQALGKMPLNLQELGVDAASFSAHKIGGPKGVGALYLKARTPFAPYLLGGGQESGRRSGTQNVAGVTGFVAALEAAQEAEPEESARLRALRDRLYAAMGSIGGIQPTVEVDAGSRDFLPNIVHGLADEWESETMVLRFDQLGICVAGGSACSSHSLEPSHVLRAMGITGDTSYNALRISMGRYTTEADIAAFEKALNKVLNW</sequence>
<dbReference type="EC" id="2.8.1.7" evidence="3"/>
<dbReference type="Pfam" id="PF00266">
    <property type="entry name" value="Aminotran_5"/>
    <property type="match status" value="1"/>
</dbReference>
<comment type="similarity">
    <text evidence="2">Belongs to the class-V pyridoxal-phosphate-dependent aminotransferase family. NifS/IscS subfamily.</text>
</comment>
<evidence type="ECO:0000256" key="1">
    <source>
        <dbReference type="ARBA" id="ARBA00001933"/>
    </source>
</evidence>
<accession>A0A6F8SMX8</accession>
<dbReference type="RefSeq" id="WP_331458046.1">
    <property type="nucleotide sequence ID" value="NZ_AP022829.1"/>
</dbReference>
<evidence type="ECO:0000256" key="2">
    <source>
        <dbReference type="ARBA" id="ARBA00006490"/>
    </source>
</evidence>
<dbReference type="InterPro" id="IPR000192">
    <property type="entry name" value="Aminotrans_V_dom"/>
</dbReference>
<dbReference type="Gene3D" id="3.90.1150.10">
    <property type="entry name" value="Aspartate Aminotransferase, domain 1"/>
    <property type="match status" value="1"/>
</dbReference>
<dbReference type="GO" id="GO:0046872">
    <property type="term" value="F:metal ion binding"/>
    <property type="evidence" value="ECO:0007669"/>
    <property type="project" value="UniProtKB-KW"/>
</dbReference>
<dbReference type="PANTHER" id="PTHR11601:SF34">
    <property type="entry name" value="CYSTEINE DESULFURASE"/>
    <property type="match status" value="1"/>
</dbReference>
<dbReference type="SUPFAM" id="SSF53383">
    <property type="entry name" value="PLP-dependent transferases"/>
    <property type="match status" value="1"/>
</dbReference>
<gene>
    <name evidence="12" type="primary">iscS_1</name>
    <name evidence="12" type="ORF">ADCFC_13840</name>
</gene>
<dbReference type="PANTHER" id="PTHR11601">
    <property type="entry name" value="CYSTEINE DESULFURYLASE FAMILY MEMBER"/>
    <property type="match status" value="1"/>
</dbReference>
<evidence type="ECO:0000259" key="11">
    <source>
        <dbReference type="Pfam" id="PF00266"/>
    </source>
</evidence>
<dbReference type="GO" id="GO:0031071">
    <property type="term" value="F:cysteine desulfurase activity"/>
    <property type="evidence" value="ECO:0007669"/>
    <property type="project" value="UniProtKB-EC"/>
</dbReference>
<dbReference type="EMBL" id="AP022829">
    <property type="protein sequence ID" value="BCA88886.1"/>
    <property type="molecule type" value="Genomic_DNA"/>
</dbReference>
<evidence type="ECO:0000256" key="7">
    <source>
        <dbReference type="ARBA" id="ARBA00023004"/>
    </source>
</evidence>
<evidence type="ECO:0000256" key="10">
    <source>
        <dbReference type="RuleBase" id="RU004504"/>
    </source>
</evidence>
<dbReference type="KEGG" id="ahat:ADCFC_15050"/>
<evidence type="ECO:0000256" key="4">
    <source>
        <dbReference type="ARBA" id="ARBA00022679"/>
    </source>
</evidence>
<dbReference type="Gene3D" id="3.40.640.10">
    <property type="entry name" value="Type I PLP-dependent aspartate aminotransferase-like (Major domain)"/>
    <property type="match status" value="1"/>
</dbReference>
<feature type="domain" description="Aminotransferase class V" evidence="11">
    <location>
        <begin position="41"/>
        <end position="422"/>
    </location>
</feature>
<comment type="catalytic activity">
    <reaction evidence="9">
        <text>(sulfur carrier)-H + L-cysteine = (sulfur carrier)-SH + L-alanine</text>
        <dbReference type="Rhea" id="RHEA:43892"/>
        <dbReference type="Rhea" id="RHEA-COMP:14737"/>
        <dbReference type="Rhea" id="RHEA-COMP:14739"/>
        <dbReference type="ChEBI" id="CHEBI:29917"/>
        <dbReference type="ChEBI" id="CHEBI:35235"/>
        <dbReference type="ChEBI" id="CHEBI:57972"/>
        <dbReference type="ChEBI" id="CHEBI:64428"/>
        <dbReference type="EC" id="2.8.1.7"/>
    </reaction>
</comment>